<feature type="signal peptide" evidence="2">
    <location>
        <begin position="1"/>
        <end position="32"/>
    </location>
</feature>
<reference evidence="3" key="1">
    <citation type="submission" date="2023-03" db="EMBL/GenBank/DDBJ databases">
        <title>Massive genome expansion in bonnet fungi (Mycena s.s.) driven by repeated elements and novel gene families across ecological guilds.</title>
        <authorList>
            <consortium name="Lawrence Berkeley National Laboratory"/>
            <person name="Harder C.B."/>
            <person name="Miyauchi S."/>
            <person name="Viragh M."/>
            <person name="Kuo A."/>
            <person name="Thoen E."/>
            <person name="Andreopoulos B."/>
            <person name="Lu D."/>
            <person name="Skrede I."/>
            <person name="Drula E."/>
            <person name="Henrissat B."/>
            <person name="Morin E."/>
            <person name="Kohler A."/>
            <person name="Barry K."/>
            <person name="LaButti K."/>
            <person name="Morin E."/>
            <person name="Salamov A."/>
            <person name="Lipzen A."/>
            <person name="Mereny Z."/>
            <person name="Hegedus B."/>
            <person name="Baldrian P."/>
            <person name="Stursova M."/>
            <person name="Weitz H."/>
            <person name="Taylor A."/>
            <person name="Grigoriev I.V."/>
            <person name="Nagy L.G."/>
            <person name="Martin F."/>
            <person name="Kauserud H."/>
        </authorList>
    </citation>
    <scope>NUCLEOTIDE SEQUENCE</scope>
    <source>
        <strain evidence="3">CBHHK002</strain>
    </source>
</reference>
<comment type="caution">
    <text evidence="3">The sequence shown here is derived from an EMBL/GenBank/DDBJ whole genome shotgun (WGS) entry which is preliminary data.</text>
</comment>
<feature type="compositionally biased region" description="Polar residues" evidence="1">
    <location>
        <begin position="75"/>
        <end position="85"/>
    </location>
</feature>
<evidence type="ECO:0000256" key="2">
    <source>
        <dbReference type="SAM" id="SignalP"/>
    </source>
</evidence>
<sequence>MLSSAGHLPSLVADLSTLLSFTLLHWTPLTAALSAPRESQALLSTPTLSPLTAADVGIVLDRAIHLLPRHLADHQNSSQSASSPLLDTAPIRSPPASPQPSSPLPDPFWPDTPPHLHLPPASSPKPHRYMSRLEVPKFKGPMSPSAIIQWLDRVSDSFDAFVTFNDDKNLTPPLQILYAGLAMEDTASAWWSKNRTTLRSLEKWEDFTARVLAHFAPDGWKAKMLRTYYFIQQQFRPYSIFATKLQSARSTIGTTGPLGITDRIHTNHLIFYAHNTLQRRVLAIPRFNLETITVDALTSLMSATWDSLVAEGVVCISIPTSLSTTLISPLPSTVTSRLPPLDDAEKKCISEASGCWKCRKTPASPGWTPHIGRTCPGDASLGILPGRDFVAVKSEPVATILSFGDDSDLQPSSFTNGEDQPDLLPDRFTVAYTEARVADDSSYRDGNNELDSDSEGY</sequence>
<evidence type="ECO:0008006" key="5">
    <source>
        <dbReference type="Google" id="ProtNLM"/>
    </source>
</evidence>
<feature type="compositionally biased region" description="Pro residues" evidence="1">
    <location>
        <begin position="92"/>
        <end position="123"/>
    </location>
</feature>
<feature type="region of interest" description="Disordered" evidence="1">
    <location>
        <begin position="75"/>
        <end position="126"/>
    </location>
</feature>
<feature type="chain" id="PRO_5042251290" description="Retrotransposon gag domain-containing protein" evidence="2">
    <location>
        <begin position="33"/>
        <end position="457"/>
    </location>
</feature>
<protein>
    <recommendedName>
        <fullName evidence="5">Retrotransposon gag domain-containing protein</fullName>
    </recommendedName>
</protein>
<evidence type="ECO:0000256" key="1">
    <source>
        <dbReference type="SAM" id="MobiDB-lite"/>
    </source>
</evidence>
<name>A0AAD7A2C7_9AGAR</name>
<dbReference type="AlphaFoldDB" id="A0AAD7A2C7"/>
<keyword evidence="2" id="KW-0732">Signal</keyword>
<evidence type="ECO:0000313" key="4">
    <source>
        <dbReference type="Proteomes" id="UP001218218"/>
    </source>
</evidence>
<organism evidence="3 4">
    <name type="scientific">Mycena albidolilacea</name>
    <dbReference type="NCBI Taxonomy" id="1033008"/>
    <lineage>
        <taxon>Eukaryota</taxon>
        <taxon>Fungi</taxon>
        <taxon>Dikarya</taxon>
        <taxon>Basidiomycota</taxon>
        <taxon>Agaricomycotina</taxon>
        <taxon>Agaricomycetes</taxon>
        <taxon>Agaricomycetidae</taxon>
        <taxon>Agaricales</taxon>
        <taxon>Marasmiineae</taxon>
        <taxon>Mycenaceae</taxon>
        <taxon>Mycena</taxon>
    </lineage>
</organism>
<evidence type="ECO:0000313" key="3">
    <source>
        <dbReference type="EMBL" id="KAJ7348131.1"/>
    </source>
</evidence>
<dbReference type="Proteomes" id="UP001218218">
    <property type="component" value="Unassembled WGS sequence"/>
</dbReference>
<proteinExistence type="predicted"/>
<gene>
    <name evidence="3" type="ORF">DFH08DRAFT_808885</name>
</gene>
<keyword evidence="4" id="KW-1185">Reference proteome</keyword>
<dbReference type="EMBL" id="JARIHO010000018">
    <property type="protein sequence ID" value="KAJ7348131.1"/>
    <property type="molecule type" value="Genomic_DNA"/>
</dbReference>
<accession>A0AAD7A2C7</accession>